<keyword evidence="1" id="KW-0472">Membrane</keyword>
<evidence type="ECO:0000313" key="2">
    <source>
        <dbReference type="EMBL" id="SUG47725.1"/>
    </source>
</evidence>
<keyword evidence="1" id="KW-1133">Transmembrane helix</keyword>
<gene>
    <name evidence="2" type="primary">yncL</name>
    <name evidence="2" type="ORF">NCTC8297_03002</name>
</gene>
<evidence type="ECO:0000256" key="1">
    <source>
        <dbReference type="SAM" id="Phobius"/>
    </source>
</evidence>
<accession>A0A379TDP7</accession>
<dbReference type="EMBL" id="UGXG01000002">
    <property type="protein sequence ID" value="SUG47725.1"/>
    <property type="molecule type" value="Genomic_DNA"/>
</dbReference>
<keyword evidence="1" id="KW-0812">Transmembrane</keyword>
<protein>
    <submittedName>
        <fullName evidence="2">Uncharacterized protein</fullName>
    </submittedName>
</protein>
<reference evidence="2 3" key="1">
    <citation type="submission" date="2018-06" db="EMBL/GenBank/DDBJ databases">
        <authorList>
            <consortium name="Pathogen Informatics"/>
            <person name="Doyle S."/>
        </authorList>
    </citation>
    <scope>NUCLEOTIDE SEQUENCE [LARGE SCALE GENOMIC DNA]</scope>
    <source>
        <strain evidence="2 3">NCTC8297</strain>
    </source>
</reference>
<feature type="transmembrane region" description="Helical" evidence="1">
    <location>
        <begin position="43"/>
        <end position="65"/>
    </location>
</feature>
<dbReference type="NCBIfam" id="NF000537">
    <property type="entry name" value="YncL"/>
    <property type="match status" value="1"/>
</dbReference>
<dbReference type="InterPro" id="IPR049611">
    <property type="entry name" value="YncL"/>
</dbReference>
<evidence type="ECO:0000313" key="3">
    <source>
        <dbReference type="Proteomes" id="UP000254741"/>
    </source>
</evidence>
<proteinExistence type="predicted"/>
<organism evidence="2 3">
    <name type="scientific">Salmonella enterica subsp. arizonae</name>
    <dbReference type="NCBI Taxonomy" id="59203"/>
    <lineage>
        <taxon>Bacteria</taxon>
        <taxon>Pseudomonadati</taxon>
        <taxon>Pseudomonadota</taxon>
        <taxon>Gammaproteobacteria</taxon>
        <taxon>Enterobacterales</taxon>
        <taxon>Enterobacteriaceae</taxon>
        <taxon>Salmonella</taxon>
    </lineage>
</organism>
<dbReference type="AlphaFoldDB" id="A0A379TDP7"/>
<sequence length="67" mass="7634">MFSMHCSAYRMKCLSIIADLANPYYTHMGYDERWQKMNVSSKTVVLINVLVAAGLLGLISLRFGWFA</sequence>
<name>A0A379TDP7_SALER</name>
<dbReference type="Proteomes" id="UP000254741">
    <property type="component" value="Unassembled WGS sequence"/>
</dbReference>